<feature type="transmembrane region" description="Helical" evidence="8">
    <location>
        <begin position="416"/>
        <end position="440"/>
    </location>
</feature>
<feature type="transmembrane region" description="Helical" evidence="8">
    <location>
        <begin position="362"/>
        <end position="385"/>
    </location>
</feature>
<feature type="transmembrane region" description="Helical" evidence="8">
    <location>
        <begin position="195"/>
        <end position="219"/>
    </location>
</feature>
<dbReference type="PANTHER" id="PTHR47019">
    <property type="entry name" value="LIPID II FLIPPASE MURJ"/>
    <property type="match status" value="1"/>
</dbReference>
<evidence type="ECO:0000256" key="8">
    <source>
        <dbReference type="SAM" id="Phobius"/>
    </source>
</evidence>
<keyword evidence="3 8" id="KW-0812">Transmembrane</keyword>
<keyword evidence="10" id="KW-1185">Reference proteome</keyword>
<evidence type="ECO:0000256" key="5">
    <source>
        <dbReference type="ARBA" id="ARBA00022984"/>
    </source>
</evidence>
<dbReference type="KEGG" id="msf:IT882_16060"/>
<dbReference type="PANTHER" id="PTHR47019:SF1">
    <property type="entry name" value="LIPID II FLIPPASE MURJ"/>
    <property type="match status" value="1"/>
</dbReference>
<feature type="transmembrane region" description="Helical" evidence="8">
    <location>
        <begin position="123"/>
        <end position="146"/>
    </location>
</feature>
<gene>
    <name evidence="9" type="primary">murJ</name>
    <name evidence="9" type="ORF">IT882_16060</name>
</gene>
<name>A0A7S8RGZ5_9MICO</name>
<proteinExistence type="predicted"/>
<keyword evidence="6 8" id="KW-1133">Transmembrane helix</keyword>
<dbReference type="GO" id="GO:0005886">
    <property type="term" value="C:plasma membrane"/>
    <property type="evidence" value="ECO:0007669"/>
    <property type="project" value="UniProtKB-SubCell"/>
</dbReference>
<keyword evidence="7 8" id="KW-0472">Membrane</keyword>
<feature type="transmembrane region" description="Helical" evidence="8">
    <location>
        <begin position="392"/>
        <end position="410"/>
    </location>
</feature>
<protein>
    <submittedName>
        <fullName evidence="9">Murein biosynthesis integral membrane protein MurJ</fullName>
    </submittedName>
</protein>
<dbReference type="GO" id="GO:0015648">
    <property type="term" value="F:lipid-linked peptidoglycan transporter activity"/>
    <property type="evidence" value="ECO:0007669"/>
    <property type="project" value="TreeGrafter"/>
</dbReference>
<feature type="transmembrane region" description="Helical" evidence="8">
    <location>
        <begin position="54"/>
        <end position="76"/>
    </location>
</feature>
<keyword evidence="5" id="KW-0573">Peptidoglycan synthesis</keyword>
<feature type="transmembrane region" description="Helical" evidence="8">
    <location>
        <begin position="281"/>
        <end position="301"/>
    </location>
</feature>
<accession>A0A7S8RGZ5</accession>
<feature type="transmembrane region" description="Helical" evidence="8">
    <location>
        <begin position="452"/>
        <end position="477"/>
    </location>
</feature>
<feature type="transmembrane region" description="Helical" evidence="8">
    <location>
        <begin position="158"/>
        <end position="183"/>
    </location>
</feature>
<dbReference type="PRINTS" id="PR01806">
    <property type="entry name" value="VIRFACTRMVIN"/>
</dbReference>
<organism evidence="9 10">
    <name type="scientific">Microbacterium schleiferi</name>
    <dbReference type="NCBI Taxonomy" id="69362"/>
    <lineage>
        <taxon>Bacteria</taxon>
        <taxon>Bacillati</taxon>
        <taxon>Actinomycetota</taxon>
        <taxon>Actinomycetes</taxon>
        <taxon>Micrococcales</taxon>
        <taxon>Microbacteriaceae</taxon>
        <taxon>Microbacterium</taxon>
    </lineage>
</organism>
<feature type="transmembrane region" description="Helical" evidence="8">
    <location>
        <begin position="322"/>
        <end position="342"/>
    </location>
</feature>
<dbReference type="EMBL" id="CP064760">
    <property type="protein sequence ID" value="QPE04606.1"/>
    <property type="molecule type" value="Genomic_DNA"/>
</dbReference>
<dbReference type="Pfam" id="PF03023">
    <property type="entry name" value="MurJ"/>
    <property type="match status" value="1"/>
</dbReference>
<feature type="transmembrane region" description="Helical" evidence="8">
    <location>
        <begin position="489"/>
        <end position="513"/>
    </location>
</feature>
<evidence type="ECO:0000313" key="10">
    <source>
        <dbReference type="Proteomes" id="UP000594480"/>
    </source>
</evidence>
<dbReference type="AlphaFoldDB" id="A0A7S8RGZ5"/>
<reference evidence="9 10" key="1">
    <citation type="submission" date="2020-11" db="EMBL/GenBank/DDBJ databases">
        <title>Amino acid is mineralized and recycled by bacteria in oceanic microbiome.</title>
        <authorList>
            <person name="Zheng L.Y."/>
        </authorList>
    </citation>
    <scope>NUCLEOTIDE SEQUENCE [LARGE SCALE GENOMIC DNA]</scope>
    <source>
        <strain evidence="9 10">A32-1</strain>
    </source>
</reference>
<dbReference type="GO" id="GO:0034204">
    <property type="term" value="P:lipid translocation"/>
    <property type="evidence" value="ECO:0007669"/>
    <property type="project" value="TreeGrafter"/>
</dbReference>
<dbReference type="InterPro" id="IPR004268">
    <property type="entry name" value="MurJ"/>
</dbReference>
<comment type="subcellular location">
    <subcellularLocation>
        <location evidence="1">Cell membrane</location>
        <topology evidence="1">Multi-pass membrane protein</topology>
    </subcellularLocation>
</comment>
<dbReference type="InterPro" id="IPR051050">
    <property type="entry name" value="Lipid_II_flippase_MurJ/MviN"/>
</dbReference>
<dbReference type="Proteomes" id="UP000594480">
    <property type="component" value="Chromosome"/>
</dbReference>
<keyword evidence="2" id="KW-1003">Cell membrane</keyword>
<evidence type="ECO:0000256" key="7">
    <source>
        <dbReference type="ARBA" id="ARBA00023136"/>
    </source>
</evidence>
<evidence type="ECO:0000313" key="9">
    <source>
        <dbReference type="EMBL" id="QPE04606.1"/>
    </source>
</evidence>
<feature type="transmembrane region" description="Helical" evidence="8">
    <location>
        <begin position="88"/>
        <end position="111"/>
    </location>
</feature>
<evidence type="ECO:0000256" key="6">
    <source>
        <dbReference type="ARBA" id="ARBA00022989"/>
    </source>
</evidence>
<evidence type="ECO:0000256" key="3">
    <source>
        <dbReference type="ARBA" id="ARBA00022692"/>
    </source>
</evidence>
<sequence>MSSIGRASTLIAAGTLVSRLTGFLRSVVLVAAVGAVGSRAADAFTVANQLPNNLYAIISTGLLTAVVVPQIVQAASHADGGRAFISKLFTLGTVALVVTTAIGTIAAPLLVQLYASQFTPEQFALATAFAYWCIPQLLFYGLYALLGEILNARRVYGPFTWAPIANNIVSIAGFGAFIAIFGGPVTEVTDWTPTMIALLAGTATLGIVVQAVVLMVFWVRSGLHLRPDFAWRGVGLRNIGRLAGWTFLMVVVGQIAGIVQSQVMSVVSGEAPAATVAANAWLLYMLPFSVFVLSIGTTYFTQLSEHAAAGRDEDVRADIARSIRLLGLFMVISTAVLAAAAVPASRIFTTTADGAVDASWVLLAFLIGLIPQTVLFIIGRVFYAYNDTRTPFLFTLVQAGIVMITAALALNLPTAFVTAGIALGQSLAVCVQLALATWFLRRRLSRIGIRRWMPSLALFAAAAVPAGIVGWGVYLLSGADTGWMVESQLTGALGSALIGIVALAVYVGILALLRVPELATAWQTVRRLISRR</sequence>
<feature type="transmembrane region" description="Helical" evidence="8">
    <location>
        <begin position="239"/>
        <end position="261"/>
    </location>
</feature>
<dbReference type="GO" id="GO:0009252">
    <property type="term" value="P:peptidoglycan biosynthetic process"/>
    <property type="evidence" value="ECO:0007669"/>
    <property type="project" value="UniProtKB-KW"/>
</dbReference>
<evidence type="ECO:0000256" key="1">
    <source>
        <dbReference type="ARBA" id="ARBA00004651"/>
    </source>
</evidence>
<keyword evidence="4" id="KW-0133">Cell shape</keyword>
<dbReference type="GO" id="GO:0008360">
    <property type="term" value="P:regulation of cell shape"/>
    <property type="evidence" value="ECO:0007669"/>
    <property type="project" value="UniProtKB-KW"/>
</dbReference>
<dbReference type="NCBIfam" id="TIGR01695">
    <property type="entry name" value="murJ_mviN"/>
    <property type="match status" value="1"/>
</dbReference>
<dbReference type="RefSeq" id="WP_195692633.1">
    <property type="nucleotide sequence ID" value="NZ_CP064760.1"/>
</dbReference>
<evidence type="ECO:0000256" key="2">
    <source>
        <dbReference type="ARBA" id="ARBA00022475"/>
    </source>
</evidence>
<evidence type="ECO:0000256" key="4">
    <source>
        <dbReference type="ARBA" id="ARBA00022960"/>
    </source>
</evidence>